<dbReference type="InterPro" id="IPR007886">
    <property type="entry name" value="AlaDH/PNT_N"/>
</dbReference>
<dbReference type="CDD" id="cd05305">
    <property type="entry name" value="L-AlaDH"/>
    <property type="match status" value="1"/>
</dbReference>
<organism evidence="10 11">
    <name type="scientific">Staphylococcus succinus</name>
    <dbReference type="NCBI Taxonomy" id="61015"/>
    <lineage>
        <taxon>Bacteria</taxon>
        <taxon>Bacillati</taxon>
        <taxon>Bacillota</taxon>
        <taxon>Bacilli</taxon>
        <taxon>Bacillales</taxon>
        <taxon>Staphylococcaceae</taxon>
        <taxon>Staphylococcus</taxon>
    </lineage>
</organism>
<dbReference type="EC" id="1.4.1.1" evidence="3 7"/>
<evidence type="ECO:0000259" key="9">
    <source>
        <dbReference type="SMART" id="SM01003"/>
    </source>
</evidence>
<reference evidence="10 11" key="1">
    <citation type="journal article" date="2016" name="Front. Microbiol.">
        <title>Comprehensive Phylogenetic Analysis of Bovine Non-aureus Staphylococci Species Based on Whole-Genome Sequencing.</title>
        <authorList>
            <person name="Naushad S."/>
            <person name="Barkema H.W."/>
            <person name="Luby C."/>
            <person name="Condas L.A."/>
            <person name="Nobrega D.B."/>
            <person name="Carson D.A."/>
            <person name="De Buck J."/>
        </authorList>
    </citation>
    <scope>NUCLEOTIDE SEQUENCE [LARGE SCALE GENOMIC DNA]</scope>
    <source>
        <strain evidence="10 11">SNUC 1084</strain>
    </source>
</reference>
<sequence>MIIGIPKEIKNNENRVSLSPSGVHALVEQGHTVIVEKSAGFGSYFEDIDYIDAGAKIVNEPADVWNVDMVMKVKEPLEEEFQFFKEGLILFTYLHLANENKLTQALLDNKVIGIAYETVQLPGRSLPLLTPMSEVAGRMSAQIGAEFLQKYKGGMGILLGGVPGVSKGRVSIIGGGQAGTNAAKIALGLGADVTILDVNPKRLQELEDLFDGRVHTIMSNPLNIEQCVKDSDLVIGAVLIPGAKAPNLVTEDMIKKMRDGAVIVDIAIDQGGIFETTDRISTHDDPIYKKHGVVHYAVANMPGAVPRTSTIALNNATLPYAQQLAGKGYLKALQDNPALLLGLNTIDGQLTNKGVAEALQLPYKDIDSVIK</sequence>
<gene>
    <name evidence="10" type="primary">ald</name>
    <name evidence="10" type="ORF">BU057_00825</name>
</gene>
<evidence type="ECO:0000313" key="10">
    <source>
        <dbReference type="EMBL" id="PTI70748.1"/>
    </source>
</evidence>
<feature type="domain" description="Alanine dehydrogenase/pyridine nucleotide transhydrogenase NAD(H)-binding" evidence="8">
    <location>
        <begin position="148"/>
        <end position="297"/>
    </location>
</feature>
<evidence type="ECO:0000256" key="1">
    <source>
        <dbReference type="ARBA" id="ARBA00005206"/>
    </source>
</evidence>
<comment type="caution">
    <text evidence="10">The sequence shown here is derived from an EMBL/GenBank/DDBJ whole genome shotgun (WGS) entry which is preliminary data.</text>
</comment>
<keyword evidence="5 7" id="KW-0520">NAD</keyword>
<evidence type="ECO:0000259" key="8">
    <source>
        <dbReference type="SMART" id="SM01002"/>
    </source>
</evidence>
<dbReference type="Gene3D" id="3.40.50.720">
    <property type="entry name" value="NAD(P)-binding Rossmann-like Domain"/>
    <property type="match status" value="2"/>
</dbReference>
<comment type="catalytic activity">
    <reaction evidence="6 7">
        <text>L-alanine + NAD(+) + H2O = pyruvate + NH4(+) + NADH + H(+)</text>
        <dbReference type="Rhea" id="RHEA:18405"/>
        <dbReference type="ChEBI" id="CHEBI:15361"/>
        <dbReference type="ChEBI" id="CHEBI:15377"/>
        <dbReference type="ChEBI" id="CHEBI:15378"/>
        <dbReference type="ChEBI" id="CHEBI:28938"/>
        <dbReference type="ChEBI" id="CHEBI:57540"/>
        <dbReference type="ChEBI" id="CHEBI:57945"/>
        <dbReference type="ChEBI" id="CHEBI:57972"/>
        <dbReference type="EC" id="1.4.1.1"/>
    </reaction>
</comment>
<dbReference type="PROSITE" id="PS00837">
    <property type="entry name" value="ALADH_PNT_2"/>
    <property type="match status" value="1"/>
</dbReference>
<dbReference type="NCBIfam" id="TIGR00518">
    <property type="entry name" value="alaDH"/>
    <property type="match status" value="1"/>
</dbReference>
<comment type="pathway">
    <text evidence="1 7">Amino-acid degradation; L-alanine degradation via dehydrogenase pathway; NH(3) and pyruvate from L-alanine: step 1/1.</text>
</comment>
<dbReference type="Pfam" id="PF01262">
    <property type="entry name" value="AlaDh_PNT_C"/>
    <property type="match status" value="1"/>
</dbReference>
<dbReference type="InterPro" id="IPR007698">
    <property type="entry name" value="AlaDH/PNT_NAD(H)-bd"/>
</dbReference>
<proteinExistence type="inferred from homology"/>
<evidence type="ECO:0000256" key="6">
    <source>
        <dbReference type="ARBA" id="ARBA00049277"/>
    </source>
</evidence>
<dbReference type="SMART" id="SM01003">
    <property type="entry name" value="AlaDh_PNT_N"/>
    <property type="match status" value="1"/>
</dbReference>
<dbReference type="Pfam" id="PF05222">
    <property type="entry name" value="AlaDh_PNT_N"/>
    <property type="match status" value="1"/>
</dbReference>
<dbReference type="SUPFAM" id="SSF52283">
    <property type="entry name" value="Formate/glycerate dehydrogenase catalytic domain-like"/>
    <property type="match status" value="1"/>
</dbReference>
<name>A0ABX5ISR9_9STAP</name>
<evidence type="ECO:0000313" key="11">
    <source>
        <dbReference type="Proteomes" id="UP000240859"/>
    </source>
</evidence>
<dbReference type="RefSeq" id="WP_107600343.1">
    <property type="nucleotide sequence ID" value="NZ_JBOILH010000003.1"/>
</dbReference>
<dbReference type="PANTHER" id="PTHR42795">
    <property type="entry name" value="ALANINE DEHYDROGENASE"/>
    <property type="match status" value="1"/>
</dbReference>
<keyword evidence="4 7" id="KW-0560">Oxidoreductase</keyword>
<evidence type="ECO:0000256" key="7">
    <source>
        <dbReference type="PIRNR" id="PIRNR000183"/>
    </source>
</evidence>
<dbReference type="PIRSF" id="PIRSF000183">
    <property type="entry name" value="Alanine_dh"/>
    <property type="match status" value="1"/>
</dbReference>
<dbReference type="Proteomes" id="UP000240859">
    <property type="component" value="Unassembled WGS sequence"/>
</dbReference>
<evidence type="ECO:0000256" key="5">
    <source>
        <dbReference type="ARBA" id="ARBA00023027"/>
    </source>
</evidence>
<dbReference type="InterPro" id="IPR036291">
    <property type="entry name" value="NAD(P)-bd_dom_sf"/>
</dbReference>
<dbReference type="SMART" id="SM01002">
    <property type="entry name" value="AlaDh_PNT_C"/>
    <property type="match status" value="1"/>
</dbReference>
<evidence type="ECO:0000256" key="2">
    <source>
        <dbReference type="ARBA" id="ARBA00005689"/>
    </source>
</evidence>
<accession>A0ABX5ISR9</accession>
<protein>
    <recommendedName>
        <fullName evidence="3 7">Alanine dehydrogenase</fullName>
        <ecNumber evidence="3 7">1.4.1.1</ecNumber>
    </recommendedName>
</protein>
<dbReference type="InterPro" id="IPR008141">
    <property type="entry name" value="Ala_DH"/>
</dbReference>
<feature type="domain" description="Alanine dehydrogenase/pyridine nucleotide transhydrogenase N-terminal" evidence="9">
    <location>
        <begin position="4"/>
        <end position="136"/>
    </location>
</feature>
<dbReference type="PANTHER" id="PTHR42795:SF1">
    <property type="entry name" value="ALANINE DEHYDROGENASE"/>
    <property type="match status" value="1"/>
</dbReference>
<comment type="similarity">
    <text evidence="2 7">Belongs to the AlaDH/PNT family.</text>
</comment>
<dbReference type="InterPro" id="IPR008143">
    <property type="entry name" value="Ala_DH/PNT_CS2"/>
</dbReference>
<dbReference type="EMBL" id="PZFR01000002">
    <property type="protein sequence ID" value="PTI70748.1"/>
    <property type="molecule type" value="Genomic_DNA"/>
</dbReference>
<comment type="function">
    <text evidence="7">May play a role in cell wall synthesis as L-alanine is an important constituent of the peptidoglycan layer.</text>
</comment>
<evidence type="ECO:0000256" key="4">
    <source>
        <dbReference type="ARBA" id="ARBA00023002"/>
    </source>
</evidence>
<evidence type="ECO:0000256" key="3">
    <source>
        <dbReference type="ARBA" id="ARBA00012897"/>
    </source>
</evidence>
<keyword evidence="11" id="KW-1185">Reference proteome</keyword>
<dbReference type="SUPFAM" id="SSF51735">
    <property type="entry name" value="NAD(P)-binding Rossmann-fold domains"/>
    <property type="match status" value="1"/>
</dbReference>